<protein>
    <recommendedName>
        <fullName evidence="2">CCD97-like C-terminal domain-containing protein</fullName>
    </recommendedName>
</protein>
<name>E4YB83_OIKDI</name>
<evidence type="ECO:0000259" key="2">
    <source>
        <dbReference type="Pfam" id="PF09747"/>
    </source>
</evidence>
<accession>E4YB83</accession>
<evidence type="ECO:0000256" key="1">
    <source>
        <dbReference type="SAM" id="MobiDB-lite"/>
    </source>
</evidence>
<feature type="region of interest" description="Disordered" evidence="1">
    <location>
        <begin position="51"/>
        <end position="105"/>
    </location>
</feature>
<dbReference type="Proteomes" id="UP000011014">
    <property type="component" value="Unassembled WGS sequence"/>
</dbReference>
<dbReference type="Pfam" id="PF09747">
    <property type="entry name" value="CCD97-like_C"/>
    <property type="match status" value="1"/>
</dbReference>
<feature type="region of interest" description="Disordered" evidence="1">
    <location>
        <begin position="157"/>
        <end position="186"/>
    </location>
</feature>
<organism evidence="3">
    <name type="scientific">Oikopleura dioica</name>
    <name type="common">Tunicate</name>
    <dbReference type="NCBI Taxonomy" id="34765"/>
    <lineage>
        <taxon>Eukaryota</taxon>
        <taxon>Metazoa</taxon>
        <taxon>Chordata</taxon>
        <taxon>Tunicata</taxon>
        <taxon>Appendicularia</taxon>
        <taxon>Copelata</taxon>
        <taxon>Oikopleuridae</taxon>
        <taxon>Oikopleura</taxon>
    </lineage>
</organism>
<feature type="compositionally biased region" description="Basic and acidic residues" evidence="1">
    <location>
        <begin position="51"/>
        <end position="74"/>
    </location>
</feature>
<sequence>MLDLEKNGYFELATAKERDPGLYDQVVGKDTVGRPKEMKFSDVLMRCFMQEKDPDTGERRIDKSLVSNKMKDPSDPSYEEEDEEDEPEPEEEEIVPIADLINEDLSPEERQEEFLNMMKQRFVDGKDPEYDYDSLAARDTVKDSDLTDAWFDEEDEAVVSAENSTKNPPSDTESEDDYMTMDLSKL</sequence>
<gene>
    <name evidence="3" type="ORF">GSOID_T00032173001</name>
</gene>
<dbReference type="EMBL" id="FN654373">
    <property type="protein sequence ID" value="CBY32820.1"/>
    <property type="molecule type" value="Genomic_DNA"/>
</dbReference>
<dbReference type="AlphaFoldDB" id="E4YB83"/>
<reference evidence="3" key="1">
    <citation type="journal article" date="2010" name="Science">
        <title>Plasticity of animal genome architecture unmasked by rapid evolution of a pelagic tunicate.</title>
        <authorList>
            <person name="Denoeud F."/>
            <person name="Henriet S."/>
            <person name="Mungpakdee S."/>
            <person name="Aury J.M."/>
            <person name="Da Silva C."/>
            <person name="Brinkmann H."/>
            <person name="Mikhaleva J."/>
            <person name="Olsen L.C."/>
            <person name="Jubin C."/>
            <person name="Canestro C."/>
            <person name="Bouquet J.M."/>
            <person name="Danks G."/>
            <person name="Poulain J."/>
            <person name="Campsteijn C."/>
            <person name="Adamski M."/>
            <person name="Cross I."/>
            <person name="Yadetie F."/>
            <person name="Muffato M."/>
            <person name="Louis A."/>
            <person name="Butcher S."/>
            <person name="Tsagkogeorga G."/>
            <person name="Konrad A."/>
            <person name="Singh S."/>
            <person name="Jensen M.F."/>
            <person name="Cong E.H."/>
            <person name="Eikeseth-Otteraa H."/>
            <person name="Noel B."/>
            <person name="Anthouard V."/>
            <person name="Porcel B.M."/>
            <person name="Kachouri-Lafond R."/>
            <person name="Nishino A."/>
            <person name="Ugolini M."/>
            <person name="Chourrout P."/>
            <person name="Nishida H."/>
            <person name="Aasland R."/>
            <person name="Huzurbazar S."/>
            <person name="Westhof E."/>
            <person name="Delsuc F."/>
            <person name="Lehrach H."/>
            <person name="Reinhardt R."/>
            <person name="Weissenbach J."/>
            <person name="Roy S.W."/>
            <person name="Artiguenave F."/>
            <person name="Postlethwait J.H."/>
            <person name="Manak J.R."/>
            <person name="Thompson E.M."/>
            <person name="Jaillon O."/>
            <person name="Du Pasquier L."/>
            <person name="Boudinot P."/>
            <person name="Liberles D.A."/>
            <person name="Volff J.N."/>
            <person name="Philippe H."/>
            <person name="Lenhard B."/>
            <person name="Roest Crollius H."/>
            <person name="Wincker P."/>
            <person name="Chourrout D."/>
        </authorList>
    </citation>
    <scope>NUCLEOTIDE SEQUENCE [LARGE SCALE GENOMIC DNA]</scope>
</reference>
<feature type="compositionally biased region" description="Polar residues" evidence="1">
    <location>
        <begin position="161"/>
        <end position="171"/>
    </location>
</feature>
<proteinExistence type="predicted"/>
<evidence type="ECO:0000313" key="3">
    <source>
        <dbReference type="EMBL" id="CBY32820.1"/>
    </source>
</evidence>
<feature type="compositionally biased region" description="Acidic residues" evidence="1">
    <location>
        <begin position="77"/>
        <end position="94"/>
    </location>
</feature>
<dbReference type="InterPro" id="IPR040233">
    <property type="entry name" value="CCD97-like_C"/>
</dbReference>
<feature type="domain" description="CCD97-like C-terminal" evidence="2">
    <location>
        <begin position="4"/>
        <end position="154"/>
    </location>
</feature>